<protein>
    <recommendedName>
        <fullName evidence="8">Gustatory receptor</fullName>
    </recommendedName>
</protein>
<dbReference type="AlphaFoldDB" id="A0AA39KSN0"/>
<evidence type="ECO:0000256" key="5">
    <source>
        <dbReference type="ARBA" id="ARBA00022989"/>
    </source>
</evidence>
<dbReference type="GO" id="GO:0007165">
    <property type="term" value="P:signal transduction"/>
    <property type="evidence" value="ECO:0007669"/>
    <property type="project" value="UniProtKB-KW"/>
</dbReference>
<dbReference type="GO" id="GO:0008527">
    <property type="term" value="F:taste receptor activity"/>
    <property type="evidence" value="ECO:0007669"/>
    <property type="project" value="InterPro"/>
</dbReference>
<dbReference type="GO" id="GO:0005886">
    <property type="term" value="C:plasma membrane"/>
    <property type="evidence" value="ECO:0007669"/>
    <property type="project" value="UniProtKB-SubCell"/>
</dbReference>
<proteinExistence type="inferred from homology"/>
<dbReference type="InterPro" id="IPR009318">
    <property type="entry name" value="Gustatory_rcpt"/>
</dbReference>
<dbReference type="PANTHER" id="PTHR21421:SF29">
    <property type="entry name" value="GUSTATORY RECEPTOR 5A FOR TREHALOSE-RELATED"/>
    <property type="match status" value="1"/>
</dbReference>
<keyword evidence="6 9" id="KW-0472">Membrane</keyword>
<evidence type="ECO:0000256" key="2">
    <source>
        <dbReference type="ARBA" id="ARBA00005327"/>
    </source>
</evidence>
<dbReference type="PIRSF" id="PIRSF038981">
    <property type="entry name" value="GRP"/>
    <property type="match status" value="1"/>
</dbReference>
<evidence type="ECO:0000256" key="4">
    <source>
        <dbReference type="ARBA" id="ARBA00022692"/>
    </source>
</evidence>
<dbReference type="Pfam" id="PF06151">
    <property type="entry name" value="Trehalose_recp"/>
    <property type="match status" value="1"/>
</dbReference>
<evidence type="ECO:0000313" key="11">
    <source>
        <dbReference type="Proteomes" id="UP001168990"/>
    </source>
</evidence>
<keyword evidence="3" id="KW-1003">Cell membrane</keyword>
<comment type="similarity">
    <text evidence="2">Belongs to the insect chemoreceptor superfamily. Gustatory receptor (GR) family. Gr5a subfamily.</text>
</comment>
<comment type="function">
    <text evidence="8">Plays a role in the sugar gustatory response.</text>
</comment>
<keyword evidence="8" id="KW-0807">Transducer</keyword>
<keyword evidence="11" id="KW-1185">Reference proteome</keyword>
<feature type="transmembrane region" description="Helical" evidence="9">
    <location>
        <begin position="209"/>
        <end position="229"/>
    </location>
</feature>
<evidence type="ECO:0000256" key="7">
    <source>
        <dbReference type="ARBA" id="ARBA00023170"/>
    </source>
</evidence>
<evidence type="ECO:0000256" key="6">
    <source>
        <dbReference type="ARBA" id="ARBA00023136"/>
    </source>
</evidence>
<evidence type="ECO:0000256" key="8">
    <source>
        <dbReference type="PIRNR" id="PIRNR038981"/>
    </source>
</evidence>
<accession>A0AA39KSN0</accession>
<reference evidence="10" key="2">
    <citation type="submission" date="2023-03" db="EMBL/GenBank/DDBJ databases">
        <authorList>
            <person name="Inwood S.N."/>
            <person name="Skelly J.G."/>
            <person name="Guhlin J."/>
            <person name="Harrop T.W.R."/>
            <person name="Goldson S.G."/>
            <person name="Dearden P.K."/>
        </authorList>
    </citation>
    <scope>NUCLEOTIDE SEQUENCE</scope>
    <source>
        <strain evidence="10">Irish</strain>
        <tissue evidence="10">Whole body</tissue>
    </source>
</reference>
<feature type="transmembrane region" description="Helical" evidence="9">
    <location>
        <begin position="377"/>
        <end position="399"/>
    </location>
</feature>
<dbReference type="PANTHER" id="PTHR21421">
    <property type="entry name" value="GUSTATORY RECEPTOR"/>
    <property type="match status" value="1"/>
</dbReference>
<organism evidence="10 11">
    <name type="scientific">Microctonus aethiopoides</name>
    <dbReference type="NCBI Taxonomy" id="144406"/>
    <lineage>
        <taxon>Eukaryota</taxon>
        <taxon>Metazoa</taxon>
        <taxon>Ecdysozoa</taxon>
        <taxon>Arthropoda</taxon>
        <taxon>Hexapoda</taxon>
        <taxon>Insecta</taxon>
        <taxon>Pterygota</taxon>
        <taxon>Neoptera</taxon>
        <taxon>Endopterygota</taxon>
        <taxon>Hymenoptera</taxon>
        <taxon>Apocrita</taxon>
        <taxon>Ichneumonoidea</taxon>
        <taxon>Braconidae</taxon>
        <taxon>Euphorinae</taxon>
        <taxon>Microctonus</taxon>
    </lineage>
</organism>
<dbReference type="GO" id="GO:0050916">
    <property type="term" value="P:sensory perception of sweet taste"/>
    <property type="evidence" value="ECO:0007669"/>
    <property type="project" value="UniProtKB-ARBA"/>
</dbReference>
<sequence>MLKSNASTINNNQIGIPRKTLNPKIWPFSGDQSKNDVHGNVMSPLELIPGGLKPTKAFLPANEVIIRRNPPKNGNRESLHRVIGPILVTAQLFGLLPLSGVYKSSPRKFYYRLLSPRTIYTIIVMIMLCFTTVLSVVHMIHTLNPDILTVNGGVASATAGVVFYGNGLFGTTIFWWLAPRWITLQKEWQLMEQQLDRNKQQIPRLRWKFRMITIMVMIPALFEHIISIINNMPANQLPQNGANATWKDYLKLYTHKSHGFILSSCQYNIVLGLFLFVVSNIATFTWNFTDLFIMLISTALAERYKTLNENLNTATLDHSIVDWSEFRKNYACLSTLVKRTDNDVSPIILLSFVNNLYFICLQLLNGLSPGDKNLLDSLYFFGSFGFLLSRTIAVTLLTARINDQSKIALPTQRLQLQLTTDEVSLTGLRFFSITRNFMLAVGGAIVTYEVVLLQFNVSMNS</sequence>
<gene>
    <name evidence="10" type="ORF">PV328_005587</name>
</gene>
<comment type="caution">
    <text evidence="10">The sequence shown here is derived from an EMBL/GenBank/DDBJ whole genome shotgun (WGS) entry which is preliminary data.</text>
</comment>
<name>A0AA39KSN0_9HYME</name>
<evidence type="ECO:0000313" key="10">
    <source>
        <dbReference type="EMBL" id="KAK0172242.1"/>
    </source>
</evidence>
<feature type="transmembrane region" description="Helical" evidence="9">
    <location>
        <begin position="347"/>
        <end position="365"/>
    </location>
</feature>
<feature type="transmembrane region" description="Helical" evidence="9">
    <location>
        <begin position="269"/>
        <end position="296"/>
    </location>
</feature>
<dbReference type="EMBL" id="JAQQBS010000002">
    <property type="protein sequence ID" value="KAK0172242.1"/>
    <property type="molecule type" value="Genomic_DNA"/>
</dbReference>
<keyword evidence="5 9" id="KW-1133">Transmembrane helix</keyword>
<dbReference type="Proteomes" id="UP001168990">
    <property type="component" value="Unassembled WGS sequence"/>
</dbReference>
<feature type="transmembrane region" description="Helical" evidence="9">
    <location>
        <begin position="119"/>
        <end position="141"/>
    </location>
</feature>
<feature type="transmembrane region" description="Helical" evidence="9">
    <location>
        <begin position="153"/>
        <end position="178"/>
    </location>
</feature>
<comment type="subcellular location">
    <subcellularLocation>
        <location evidence="1">Cell membrane</location>
        <topology evidence="1">Multi-pass membrane protein</topology>
    </subcellularLocation>
</comment>
<feature type="transmembrane region" description="Helical" evidence="9">
    <location>
        <begin position="437"/>
        <end position="457"/>
    </location>
</feature>
<evidence type="ECO:0000256" key="9">
    <source>
        <dbReference type="SAM" id="Phobius"/>
    </source>
</evidence>
<keyword evidence="7 8" id="KW-0675">Receptor</keyword>
<evidence type="ECO:0000256" key="1">
    <source>
        <dbReference type="ARBA" id="ARBA00004651"/>
    </source>
</evidence>
<evidence type="ECO:0000256" key="3">
    <source>
        <dbReference type="ARBA" id="ARBA00022475"/>
    </source>
</evidence>
<keyword evidence="4 9" id="KW-0812">Transmembrane</keyword>
<reference evidence="10" key="1">
    <citation type="journal article" date="2023" name="bioRxiv">
        <title>Scaffold-level genome assemblies of two parasitoid biocontrol wasps reveal the parthenogenesis mechanism and an associated novel virus.</title>
        <authorList>
            <person name="Inwood S."/>
            <person name="Skelly J."/>
            <person name="Guhlin J."/>
            <person name="Harrop T."/>
            <person name="Goldson S."/>
            <person name="Dearden P."/>
        </authorList>
    </citation>
    <scope>NUCLEOTIDE SEQUENCE</scope>
    <source>
        <strain evidence="10">Irish</strain>
        <tissue evidence="10">Whole body</tissue>
    </source>
</reference>